<name>A0A6J6NFD0_9ZZZZ</name>
<dbReference type="EMBL" id="CAFBOG010000005">
    <property type="protein sequence ID" value="CAB4968600.1"/>
    <property type="molecule type" value="Genomic_DNA"/>
</dbReference>
<evidence type="ECO:0000313" key="5">
    <source>
        <dbReference type="EMBL" id="CAB4685331.1"/>
    </source>
</evidence>
<dbReference type="InterPro" id="IPR036134">
    <property type="entry name" value="Crypto/Photolyase_FAD-like_sf"/>
</dbReference>
<dbReference type="InterPro" id="IPR005101">
    <property type="entry name" value="Cryptochr/Photolyase_FAD-bd"/>
</dbReference>
<reference evidence="5" key="1">
    <citation type="submission" date="2020-05" db="EMBL/GenBank/DDBJ databases">
        <authorList>
            <person name="Chiriac C."/>
            <person name="Salcher M."/>
            <person name="Ghai R."/>
            <person name="Kavagutti S V."/>
        </authorList>
    </citation>
    <scope>NUCLEOTIDE SEQUENCE</scope>
</reference>
<dbReference type="PANTHER" id="PTHR11455:SF18">
    <property type="entry name" value="SI:CH1073-390K14.1"/>
    <property type="match status" value="1"/>
</dbReference>
<dbReference type="GO" id="GO:0003677">
    <property type="term" value="F:DNA binding"/>
    <property type="evidence" value="ECO:0007669"/>
    <property type="project" value="TreeGrafter"/>
</dbReference>
<dbReference type="SUPFAM" id="SSF48173">
    <property type="entry name" value="Cryptochrome/photolyase FAD-binding domain"/>
    <property type="match status" value="1"/>
</dbReference>
<evidence type="ECO:0000313" key="6">
    <source>
        <dbReference type="EMBL" id="CAB4968600.1"/>
    </source>
</evidence>
<gene>
    <name evidence="5" type="ORF">UFOPK2582_00083</name>
    <name evidence="6" type="ORF">UFOPK3914_00107</name>
    <name evidence="7" type="ORF">UFOPK4354_00872</name>
</gene>
<dbReference type="GO" id="GO:0071949">
    <property type="term" value="F:FAD binding"/>
    <property type="evidence" value="ECO:0007669"/>
    <property type="project" value="TreeGrafter"/>
</dbReference>
<dbReference type="Gene3D" id="1.10.579.10">
    <property type="entry name" value="DNA Cyclobutane Dipyrimidine Photolyase, subunit A, domain 3"/>
    <property type="match status" value="1"/>
</dbReference>
<protein>
    <submittedName>
        <fullName evidence="5">Unannotated protein</fullName>
    </submittedName>
</protein>
<dbReference type="GO" id="GO:0043153">
    <property type="term" value="P:entrainment of circadian clock by photoperiod"/>
    <property type="evidence" value="ECO:0007669"/>
    <property type="project" value="TreeGrafter"/>
</dbReference>
<accession>A0A6J6NFD0</accession>
<evidence type="ECO:0000256" key="2">
    <source>
        <dbReference type="ARBA" id="ARBA00022630"/>
    </source>
</evidence>
<keyword evidence="2" id="KW-0285">Flavoprotein</keyword>
<sequence>MTDSLLPSPEPKEELQWVAKHLADLCSDEPRQSERFVGTQAAADAALGLFDLTGYARRRNEVLPVERRGASGLSPWIRHGLLTLPRVYSALDGPAADLQKFRDELRWQEYSRHVYARLGRGTAEPLRRALASEPSSGVGPWDRSMRCMDVNLDELERDGWLVNQTRMWLASQWSVRHLADWRDGERYFFTHLLDGSRAANRLGWQWTTGSGTSKSYGFSQWQVQKRAPGLCDTCMHKDACPIRDWPEDPDLIAVEADPRLRRDLDVKRTAGPEQVEVRSRPEAVWLTAESLGDEDPALAAHPNLPVVFIFDLPLLTTLRLSSKRLVFLVDRLAELGAERKLEVHLGDPVQVLTDRPLATTFAPVPGWRRRSKSVNLAEVHPWPWLERPKAGSVASFSAWSKGK</sequence>
<dbReference type="GO" id="GO:0032922">
    <property type="term" value="P:circadian regulation of gene expression"/>
    <property type="evidence" value="ECO:0007669"/>
    <property type="project" value="TreeGrafter"/>
</dbReference>
<dbReference type="PANTHER" id="PTHR11455">
    <property type="entry name" value="CRYPTOCHROME"/>
    <property type="match status" value="1"/>
</dbReference>
<comment type="cofactor">
    <cofactor evidence="1">
        <name>FAD</name>
        <dbReference type="ChEBI" id="CHEBI:57692"/>
    </cofactor>
</comment>
<dbReference type="EMBL" id="CAEZXS010000004">
    <property type="protein sequence ID" value="CAB4685331.1"/>
    <property type="molecule type" value="Genomic_DNA"/>
</dbReference>
<dbReference type="GO" id="GO:0003904">
    <property type="term" value="F:deoxyribodipyrimidine photo-lyase activity"/>
    <property type="evidence" value="ECO:0007669"/>
    <property type="project" value="TreeGrafter"/>
</dbReference>
<dbReference type="AlphaFoldDB" id="A0A6J6NFD0"/>
<evidence type="ECO:0000313" key="7">
    <source>
        <dbReference type="EMBL" id="CAB5066047.1"/>
    </source>
</evidence>
<dbReference type="EMBL" id="CAFBQW010000083">
    <property type="protein sequence ID" value="CAB5066047.1"/>
    <property type="molecule type" value="Genomic_DNA"/>
</dbReference>
<evidence type="ECO:0000256" key="1">
    <source>
        <dbReference type="ARBA" id="ARBA00001974"/>
    </source>
</evidence>
<evidence type="ECO:0000256" key="3">
    <source>
        <dbReference type="ARBA" id="ARBA00022827"/>
    </source>
</evidence>
<dbReference type="GO" id="GO:0005634">
    <property type="term" value="C:nucleus"/>
    <property type="evidence" value="ECO:0007669"/>
    <property type="project" value="TreeGrafter"/>
</dbReference>
<dbReference type="Pfam" id="PF03441">
    <property type="entry name" value="FAD_binding_7"/>
    <property type="match status" value="1"/>
</dbReference>
<evidence type="ECO:0000259" key="4">
    <source>
        <dbReference type="Pfam" id="PF03441"/>
    </source>
</evidence>
<dbReference type="InterPro" id="IPR002081">
    <property type="entry name" value="Cryptochrome/DNA_photolyase_1"/>
</dbReference>
<proteinExistence type="predicted"/>
<dbReference type="GO" id="GO:0005737">
    <property type="term" value="C:cytoplasm"/>
    <property type="evidence" value="ECO:0007669"/>
    <property type="project" value="TreeGrafter"/>
</dbReference>
<feature type="domain" description="Cryptochrome/DNA photolyase FAD-binding" evidence="4">
    <location>
        <begin position="103"/>
        <end position="216"/>
    </location>
</feature>
<dbReference type="Gene3D" id="1.25.40.80">
    <property type="match status" value="1"/>
</dbReference>
<organism evidence="5">
    <name type="scientific">freshwater metagenome</name>
    <dbReference type="NCBI Taxonomy" id="449393"/>
    <lineage>
        <taxon>unclassified sequences</taxon>
        <taxon>metagenomes</taxon>
        <taxon>ecological metagenomes</taxon>
    </lineage>
</organism>
<keyword evidence="3" id="KW-0274">FAD</keyword>